<feature type="domain" description="AMP-dependent synthetase/ligase" evidence="2">
    <location>
        <begin position="121"/>
        <end position="302"/>
    </location>
</feature>
<dbReference type="InterPro" id="IPR000873">
    <property type="entry name" value="AMP-dep_synth/lig_dom"/>
</dbReference>
<dbReference type="EMBL" id="AP025730">
    <property type="protein sequence ID" value="BDI07478.1"/>
    <property type="molecule type" value="Genomic_DNA"/>
</dbReference>
<name>A0ABN6PS69_9BURK</name>
<dbReference type="InterPro" id="IPR050237">
    <property type="entry name" value="ATP-dep_AMP-bd_enzyme"/>
</dbReference>
<dbReference type="SUPFAM" id="SSF56801">
    <property type="entry name" value="Acetyl-CoA synthetase-like"/>
    <property type="match status" value="1"/>
</dbReference>
<organism evidence="3 4">
    <name type="scientific">Sphaerotilus microaerophilus</name>
    <dbReference type="NCBI Taxonomy" id="2914710"/>
    <lineage>
        <taxon>Bacteria</taxon>
        <taxon>Pseudomonadati</taxon>
        <taxon>Pseudomonadota</taxon>
        <taxon>Betaproteobacteria</taxon>
        <taxon>Burkholderiales</taxon>
        <taxon>Sphaerotilaceae</taxon>
        <taxon>Sphaerotilus</taxon>
    </lineage>
</organism>
<evidence type="ECO:0000313" key="4">
    <source>
        <dbReference type="Proteomes" id="UP001057498"/>
    </source>
</evidence>
<dbReference type="PANTHER" id="PTHR43767:SF8">
    <property type="entry name" value="LONG-CHAIN-FATTY-ACID--COA LIGASE"/>
    <property type="match status" value="1"/>
</dbReference>
<gene>
    <name evidence="3" type="ORF">CATMQ487_44480</name>
</gene>
<evidence type="ECO:0000313" key="3">
    <source>
        <dbReference type="EMBL" id="BDI07478.1"/>
    </source>
</evidence>
<dbReference type="Proteomes" id="UP001057498">
    <property type="component" value="Chromosome"/>
</dbReference>
<reference evidence="3" key="1">
    <citation type="submission" date="2022-04" db="EMBL/GenBank/DDBJ databases">
        <title>Whole genome sequence of Sphaerotilus sp. FB-5.</title>
        <authorList>
            <person name="Takeda M."/>
            <person name="Narihara S."/>
            <person name="Akimoto M."/>
            <person name="Akimoto R."/>
            <person name="Nishiyashiki S."/>
            <person name="Murakami T."/>
        </authorList>
    </citation>
    <scope>NUCLEOTIDE SEQUENCE</scope>
    <source>
        <strain evidence="3">FB-5</strain>
    </source>
</reference>
<dbReference type="InterPro" id="IPR042099">
    <property type="entry name" value="ANL_N_sf"/>
</dbReference>
<sequence>MYRRLPVLMGAPLDAPLAWRAGRPLSRHRYLADVAVLASQLPERAAVLAMTGDRYRFAVALAAVAERGGFSLLPPNHTPDMQRRLGDLFEQACALVEPGGEDLVLPTLPFGEDMASAGPAAAEVPAFGPDTVLAQVLTSGSTGMPMPHPKRWGGLVENISAEAERIAEHLGRPDLQGVTIVGTVPPHHMYGFESTVLIAMLGGAAFAAERPFFPADVVRVLESVPRPRVLVTTPFHLKTLLEAGEGGLALPPVDLTVCATAPLSPQMAARAEAELGGPLMEIYGCTEAGQVATRRTTDGPEWRTFRGLELTGDGEASVVQGGHVPEPTRLADVLEVLRPAGMPPGAADLPATRFRLLGRSNDLINVAGKRSSLSHLNYHLNSIEGVRDGAFWLPPDGAVVEDVVRLVAFVVAPGVDRAWLLAQLRERIDAAFLPRRIIALDQLPRDPTGKLPAGRLAELAQAHLAQGQQASTTAPPAGRPG</sequence>
<dbReference type="Pfam" id="PF00501">
    <property type="entry name" value="AMP-binding"/>
    <property type="match status" value="1"/>
</dbReference>
<dbReference type="InterPro" id="IPR045851">
    <property type="entry name" value="AMP-bd_C_sf"/>
</dbReference>
<evidence type="ECO:0000259" key="2">
    <source>
        <dbReference type="Pfam" id="PF00501"/>
    </source>
</evidence>
<proteinExistence type="predicted"/>
<accession>A0ABN6PS69</accession>
<keyword evidence="1" id="KW-0436">Ligase</keyword>
<dbReference type="PANTHER" id="PTHR43767">
    <property type="entry name" value="LONG-CHAIN-FATTY-ACID--COA LIGASE"/>
    <property type="match status" value="1"/>
</dbReference>
<dbReference type="Gene3D" id="3.30.300.30">
    <property type="match status" value="1"/>
</dbReference>
<dbReference type="RefSeq" id="WP_251970665.1">
    <property type="nucleotide sequence ID" value="NZ_AP025730.1"/>
</dbReference>
<evidence type="ECO:0000256" key="1">
    <source>
        <dbReference type="ARBA" id="ARBA00022598"/>
    </source>
</evidence>
<keyword evidence="4" id="KW-1185">Reference proteome</keyword>
<dbReference type="Gene3D" id="3.40.50.12780">
    <property type="entry name" value="N-terminal domain of ligase-like"/>
    <property type="match status" value="1"/>
</dbReference>
<protein>
    <submittedName>
        <fullName evidence="3">AMP-ligase</fullName>
    </submittedName>
</protein>